<gene>
    <name evidence="2" type="ORF">HNR53_000503</name>
</gene>
<evidence type="ECO:0000313" key="3">
    <source>
        <dbReference type="Proteomes" id="UP000531594"/>
    </source>
</evidence>
<sequence length="108" mass="11671">MSKTKLLLTGIVSAAVIIGVTNCSNNSSQPKMPDDPSCDDWEWDDDDGVWECDDEYSSHYGHSYHGGKYYSSKSNLYKDSSYKSYKSSSSFKSSSSGFGSGSKGGFGG</sequence>
<dbReference type="Proteomes" id="UP000531594">
    <property type="component" value="Unassembled WGS sequence"/>
</dbReference>
<evidence type="ECO:0000256" key="1">
    <source>
        <dbReference type="SAM" id="MobiDB-lite"/>
    </source>
</evidence>
<dbReference type="EMBL" id="JACHGK010000001">
    <property type="protein sequence ID" value="MBB6443915.1"/>
    <property type="molecule type" value="Genomic_DNA"/>
</dbReference>
<feature type="region of interest" description="Disordered" evidence="1">
    <location>
        <begin position="81"/>
        <end position="108"/>
    </location>
</feature>
<organism evidence="2 3">
    <name type="scientific">Bacillus benzoevorans</name>
    <dbReference type="NCBI Taxonomy" id="1456"/>
    <lineage>
        <taxon>Bacteria</taxon>
        <taxon>Bacillati</taxon>
        <taxon>Bacillota</taxon>
        <taxon>Bacilli</taxon>
        <taxon>Bacillales</taxon>
        <taxon>Bacillaceae</taxon>
        <taxon>Bacillus</taxon>
    </lineage>
</organism>
<feature type="compositionally biased region" description="Gly residues" evidence="1">
    <location>
        <begin position="98"/>
        <end position="108"/>
    </location>
</feature>
<feature type="compositionally biased region" description="Low complexity" evidence="1">
    <location>
        <begin position="81"/>
        <end position="97"/>
    </location>
</feature>
<evidence type="ECO:0008006" key="4">
    <source>
        <dbReference type="Google" id="ProtNLM"/>
    </source>
</evidence>
<accession>A0A7X0HQS9</accession>
<comment type="caution">
    <text evidence="2">The sequence shown here is derived from an EMBL/GenBank/DDBJ whole genome shotgun (WGS) entry which is preliminary data.</text>
</comment>
<reference evidence="2 3" key="1">
    <citation type="submission" date="2020-08" db="EMBL/GenBank/DDBJ databases">
        <title>Genomic Encyclopedia of Type Strains, Phase IV (KMG-IV): sequencing the most valuable type-strain genomes for metagenomic binning, comparative biology and taxonomic classification.</title>
        <authorList>
            <person name="Goeker M."/>
        </authorList>
    </citation>
    <scope>NUCLEOTIDE SEQUENCE [LARGE SCALE GENOMIC DNA]</scope>
    <source>
        <strain evidence="2 3">DSM 5391</strain>
    </source>
</reference>
<name>A0A7X0HQS9_9BACI</name>
<protein>
    <recommendedName>
        <fullName evidence="4">Aminotransferase yhxA</fullName>
    </recommendedName>
</protein>
<keyword evidence="3" id="KW-1185">Reference proteome</keyword>
<dbReference type="AlphaFoldDB" id="A0A7X0HQS9"/>
<evidence type="ECO:0000313" key="2">
    <source>
        <dbReference type="EMBL" id="MBB6443915.1"/>
    </source>
</evidence>
<proteinExistence type="predicted"/>
<dbReference type="RefSeq" id="WP_184522430.1">
    <property type="nucleotide sequence ID" value="NZ_JACHGK010000001.1"/>
</dbReference>